<reference evidence="4" key="1">
    <citation type="submission" date="2024-06" db="EMBL/GenBank/DDBJ databases">
        <title>Biodegradation of dimethachlon by Arthrobacter sp. K5: mechanistic insights and ecological implications.</title>
        <authorList>
            <person name="Hu S."/>
            <person name="Lu P."/>
        </authorList>
    </citation>
    <scope>NUCLEOTIDE SEQUENCE</scope>
    <source>
        <strain evidence="4">K5</strain>
    </source>
</reference>
<keyword evidence="1" id="KW-0328">Glycosyltransferase</keyword>
<dbReference type="CDD" id="cd03794">
    <property type="entry name" value="GT4_WbuB-like"/>
    <property type="match status" value="1"/>
</dbReference>
<evidence type="ECO:0000256" key="1">
    <source>
        <dbReference type="ARBA" id="ARBA00022676"/>
    </source>
</evidence>
<dbReference type="AlphaFoldDB" id="A0AAU8ESF8"/>
<organism evidence="4">
    <name type="scientific">Arthrobacter sp. K5</name>
    <dbReference type="NCBI Taxonomy" id="2839623"/>
    <lineage>
        <taxon>Bacteria</taxon>
        <taxon>Bacillati</taxon>
        <taxon>Actinomycetota</taxon>
        <taxon>Actinomycetes</taxon>
        <taxon>Micrococcales</taxon>
        <taxon>Micrococcaceae</taxon>
        <taxon>Arthrobacter</taxon>
    </lineage>
</organism>
<dbReference type="EMBL" id="CP159279">
    <property type="protein sequence ID" value="XCH12558.1"/>
    <property type="molecule type" value="Genomic_DNA"/>
</dbReference>
<protein>
    <submittedName>
        <fullName evidence="4">Glycosyltransferase family 4 protein</fullName>
    </submittedName>
</protein>
<dbReference type="PANTHER" id="PTHR12526">
    <property type="entry name" value="GLYCOSYLTRANSFERASE"/>
    <property type="match status" value="1"/>
</dbReference>
<sequence length="392" mass="40851">MSENRPVRVTVATRLFTPEVGAASFRLKALVDGLAAKGADVSVVTTRPPKGSPEFKPRYKVSRWPVLRDAGGNVRGYVQYMSFDVPAFFRLLFSRADVVVSEPPPTTGVVVALASALRRRPFVYYAADIWTEALSATDVPGVVIRVMRAAEGFALRRAARVIAISDAVAQKVEQFGVPRNRVTVVGNGIDTSVFGPEGETAGFDGPYFVYTGTMSEWQGADIFIRALPAVLAQHPGASIRFFGQGADESHLRELAEKTAPGRVTFGGVIPPADAARWIRGAAAALVSIKPGQGYDFAKPTKIYAAAGCGTPVVFAGTGEGAALVSGNGLGEAAGYDVDSVAAAMCRAAAGEKSGGNADGRDARAGWVLQHASLATSGQHAAAEVLATVPSGA</sequence>
<dbReference type="RefSeq" id="WP_353712589.1">
    <property type="nucleotide sequence ID" value="NZ_CP159279.1"/>
</dbReference>
<keyword evidence="2" id="KW-0808">Transferase</keyword>
<feature type="domain" description="Glycosyltransferase subfamily 4-like N-terminal" evidence="3">
    <location>
        <begin position="26"/>
        <end position="188"/>
    </location>
</feature>
<evidence type="ECO:0000256" key="2">
    <source>
        <dbReference type="ARBA" id="ARBA00022679"/>
    </source>
</evidence>
<accession>A0AAU8ESF8</accession>
<dbReference type="SUPFAM" id="SSF53756">
    <property type="entry name" value="UDP-Glycosyltransferase/glycogen phosphorylase"/>
    <property type="match status" value="1"/>
</dbReference>
<evidence type="ECO:0000259" key="3">
    <source>
        <dbReference type="Pfam" id="PF13579"/>
    </source>
</evidence>
<dbReference type="Pfam" id="PF13579">
    <property type="entry name" value="Glyco_trans_4_4"/>
    <property type="match status" value="1"/>
</dbReference>
<evidence type="ECO:0000313" key="4">
    <source>
        <dbReference type="EMBL" id="XCH12558.1"/>
    </source>
</evidence>
<gene>
    <name evidence="4" type="ORF">ABRP34_06105</name>
</gene>
<dbReference type="InterPro" id="IPR028098">
    <property type="entry name" value="Glyco_trans_4-like_N"/>
</dbReference>
<dbReference type="PANTHER" id="PTHR12526:SF636">
    <property type="entry name" value="BLL3647 PROTEIN"/>
    <property type="match status" value="1"/>
</dbReference>
<dbReference type="Gene3D" id="3.40.50.2000">
    <property type="entry name" value="Glycogen Phosphorylase B"/>
    <property type="match status" value="2"/>
</dbReference>
<proteinExistence type="predicted"/>
<dbReference type="GO" id="GO:0016757">
    <property type="term" value="F:glycosyltransferase activity"/>
    <property type="evidence" value="ECO:0007669"/>
    <property type="project" value="UniProtKB-KW"/>
</dbReference>
<name>A0AAU8ESF8_9MICC</name>
<dbReference type="Pfam" id="PF13692">
    <property type="entry name" value="Glyco_trans_1_4"/>
    <property type="match status" value="1"/>
</dbReference>